<keyword evidence="2" id="KW-1185">Reference proteome</keyword>
<comment type="caution">
    <text evidence="1">The sequence shown here is derived from an EMBL/GenBank/DDBJ whole genome shotgun (WGS) entry which is preliminary data.</text>
</comment>
<organism evidence="1 2">
    <name type="scientific">Lasiodiplodia mahajangana</name>
    <dbReference type="NCBI Taxonomy" id="1108764"/>
    <lineage>
        <taxon>Eukaryota</taxon>
        <taxon>Fungi</taxon>
        <taxon>Dikarya</taxon>
        <taxon>Ascomycota</taxon>
        <taxon>Pezizomycotina</taxon>
        <taxon>Dothideomycetes</taxon>
        <taxon>Dothideomycetes incertae sedis</taxon>
        <taxon>Botryosphaeriales</taxon>
        <taxon>Botryosphaeriaceae</taxon>
        <taxon>Lasiodiplodia</taxon>
    </lineage>
</organism>
<evidence type="ECO:0000313" key="1">
    <source>
        <dbReference type="EMBL" id="KAJ8129655.1"/>
    </source>
</evidence>
<protein>
    <submittedName>
        <fullName evidence="1">Uncharacterized protein</fullName>
    </submittedName>
</protein>
<sequence length="134" mass="15365">MYLPTAFNPLTTTMDEIPPPDMPNQVGLADSFQLLGNSPIFTDTAISTKLNKLDEFTNTVDKLQENMAQSDRQVLIDEMKSFRDDLEAVKEDLRSTKDDLTNKIDALEKHLKFWIDIRYTTGCFRFGEKKNKAN</sequence>
<reference evidence="1" key="1">
    <citation type="submission" date="2022-12" db="EMBL/GenBank/DDBJ databases">
        <title>Genome Sequence of Lasiodiplodia mahajangana.</title>
        <authorList>
            <person name="Buettner E."/>
        </authorList>
    </citation>
    <scope>NUCLEOTIDE SEQUENCE</scope>
    <source>
        <strain evidence="1">VT137</strain>
    </source>
</reference>
<accession>A0ACC2JQD2</accession>
<name>A0ACC2JQD2_9PEZI</name>
<dbReference type="EMBL" id="JAPUUL010000698">
    <property type="protein sequence ID" value="KAJ8129655.1"/>
    <property type="molecule type" value="Genomic_DNA"/>
</dbReference>
<evidence type="ECO:0000313" key="2">
    <source>
        <dbReference type="Proteomes" id="UP001153332"/>
    </source>
</evidence>
<gene>
    <name evidence="1" type="ORF">O1611_g3976</name>
</gene>
<proteinExistence type="predicted"/>
<dbReference type="Proteomes" id="UP001153332">
    <property type="component" value="Unassembled WGS sequence"/>
</dbReference>